<gene>
    <name evidence="2" type="ORF">CIT292_11064</name>
</gene>
<evidence type="ECO:0000256" key="1">
    <source>
        <dbReference type="SAM" id="Phobius"/>
    </source>
</evidence>
<proteinExistence type="predicted"/>
<name>D4BKI7_9ENTR</name>
<accession>D4BKI7</accession>
<keyword evidence="1" id="KW-0472">Membrane</keyword>
<dbReference type="HOGENOM" id="CLU_2664481_0_0_6"/>
<feature type="transmembrane region" description="Helical" evidence="1">
    <location>
        <begin position="13"/>
        <end position="34"/>
    </location>
</feature>
<protein>
    <submittedName>
        <fullName evidence="2">Uncharacterized protein</fullName>
    </submittedName>
</protein>
<sequence length="75" mass="8794">MFQGWFIQSNLKWIILLLKDILFPARIGPLYIMLMTQMIKMTLKMAGQDIIICRFTRLPIINLGLDIRSPRSLTQ</sequence>
<evidence type="ECO:0000313" key="3">
    <source>
        <dbReference type="Proteomes" id="UP000003880"/>
    </source>
</evidence>
<comment type="caution">
    <text evidence="2">The sequence shown here is derived from an EMBL/GenBank/DDBJ whole genome shotgun (WGS) entry which is preliminary data.</text>
</comment>
<dbReference type="Proteomes" id="UP000003880">
    <property type="component" value="Unassembled WGS sequence"/>
</dbReference>
<evidence type="ECO:0000313" key="2">
    <source>
        <dbReference type="EMBL" id="EFE05618.1"/>
    </source>
</evidence>
<dbReference type="EMBL" id="ABWL02000031">
    <property type="protein sequence ID" value="EFE05618.1"/>
    <property type="molecule type" value="Genomic_DNA"/>
</dbReference>
<keyword evidence="1" id="KW-1133">Transmembrane helix</keyword>
<dbReference type="AlphaFoldDB" id="D4BKI7"/>
<keyword evidence="1" id="KW-0812">Transmembrane</keyword>
<reference evidence="2 3" key="1">
    <citation type="submission" date="2010-02" db="EMBL/GenBank/DDBJ databases">
        <authorList>
            <person name="Weinstock G."/>
            <person name="Sodergren E."/>
            <person name="Clifton S."/>
            <person name="Fulton L."/>
            <person name="Fulton B."/>
            <person name="Courtney L."/>
            <person name="Fronick C."/>
            <person name="Harrison M."/>
            <person name="Strong C."/>
            <person name="Farmer C."/>
            <person name="Delahaunty K."/>
            <person name="Markovic C."/>
            <person name="Hall O."/>
            <person name="Minx P."/>
            <person name="Tomlinson C."/>
            <person name="Mitreva M."/>
            <person name="Nelson J."/>
            <person name="Hou S."/>
            <person name="Wollam A."/>
            <person name="Pepin K.H."/>
            <person name="Johnson M."/>
            <person name="Bhonagiri V."/>
            <person name="Zhang X."/>
            <person name="Suruliraj S."/>
            <person name="Warren W."/>
            <person name="Chinwalla A."/>
            <person name="Mardis E.R."/>
            <person name="Wilson R.K."/>
        </authorList>
    </citation>
    <scope>NUCLEOTIDE SEQUENCE [LARGE SCALE GENOMIC DNA]</scope>
    <source>
        <strain evidence="2 3">ATCC 29220</strain>
    </source>
</reference>
<organism evidence="2 3">
    <name type="scientific">Citrobacter youngae ATCC 29220</name>
    <dbReference type="NCBI Taxonomy" id="500640"/>
    <lineage>
        <taxon>Bacteria</taxon>
        <taxon>Pseudomonadati</taxon>
        <taxon>Pseudomonadota</taxon>
        <taxon>Gammaproteobacteria</taxon>
        <taxon>Enterobacterales</taxon>
        <taxon>Enterobacteriaceae</taxon>
        <taxon>Citrobacter</taxon>
        <taxon>Citrobacter freundii complex</taxon>
    </lineage>
</organism>